<gene>
    <name evidence="2" type="ORF">V6255_01765</name>
</gene>
<keyword evidence="1" id="KW-0812">Transmembrane</keyword>
<keyword evidence="3" id="KW-1185">Reference proteome</keyword>
<accession>A0ABU9H7S5</accession>
<evidence type="ECO:0000313" key="3">
    <source>
        <dbReference type="Proteomes" id="UP001366060"/>
    </source>
</evidence>
<proteinExistence type="predicted"/>
<dbReference type="Proteomes" id="UP001366060">
    <property type="component" value="Unassembled WGS sequence"/>
</dbReference>
<feature type="transmembrane region" description="Helical" evidence="1">
    <location>
        <begin position="31"/>
        <end position="48"/>
    </location>
</feature>
<protein>
    <submittedName>
        <fullName evidence="2">VanZ family protein</fullName>
    </submittedName>
</protein>
<comment type="caution">
    <text evidence="2">The sequence shown here is derived from an EMBL/GenBank/DDBJ whole genome shotgun (WGS) entry which is preliminary data.</text>
</comment>
<dbReference type="EMBL" id="JBAKBA010000002">
    <property type="protein sequence ID" value="MEL0657851.1"/>
    <property type="molecule type" value="Genomic_DNA"/>
</dbReference>
<dbReference type="NCBIfam" id="NF037970">
    <property type="entry name" value="vanZ_1"/>
    <property type="match status" value="1"/>
</dbReference>
<feature type="transmembrane region" description="Helical" evidence="1">
    <location>
        <begin position="91"/>
        <end position="110"/>
    </location>
</feature>
<name>A0ABU9H7S5_9GAMM</name>
<feature type="transmembrane region" description="Helical" evidence="1">
    <location>
        <begin position="122"/>
        <end position="141"/>
    </location>
</feature>
<reference evidence="2 3" key="1">
    <citation type="submission" date="2024-02" db="EMBL/GenBank/DDBJ databases">
        <title>Bacteria isolated from the canopy kelp, Nereocystis luetkeana.</title>
        <authorList>
            <person name="Pfister C.A."/>
            <person name="Younker I.T."/>
            <person name="Light S.H."/>
        </authorList>
    </citation>
    <scope>NUCLEOTIDE SEQUENCE [LARGE SCALE GENOMIC DNA]</scope>
    <source>
        <strain evidence="2 3">TI.2.07</strain>
    </source>
</reference>
<organism evidence="2 3">
    <name type="scientific">Psychromonas arctica</name>
    <dbReference type="NCBI Taxonomy" id="168275"/>
    <lineage>
        <taxon>Bacteria</taxon>
        <taxon>Pseudomonadati</taxon>
        <taxon>Pseudomonadota</taxon>
        <taxon>Gammaproteobacteria</taxon>
        <taxon>Alteromonadales</taxon>
        <taxon>Psychromonadaceae</taxon>
        <taxon>Psychromonas</taxon>
    </lineage>
</organism>
<sequence length="358" mass="41674">MFCKSINSNDKINSLSTILFISHEIKMFKKIALSIISLCFFLLLFLDIQTIISERLIDALWPIGHVTVFAFWGSLFLLYQPTIKAASLKKQFLLMTVFCFIFGISIELIQPFFGRSRELADVFLNYVGLLLSIILFSRHFIHWCYKLIYYCLFSYLLSPSVLCIYDEIKAKVEYPVLASFEHDVALTRWKADQPLSLVIPEQLDKQLNRQLSQSSPSINKMMKVTFVPREYSGVALRYFEGDWQGYKTLVIRFYNPNTATPAEIKTDENVERTQLDTLPVTLLVTDEHYNKSKPNYKDRYEKKLHIEPGFSEISIPLNTIKDGVQLREMDLSKMAGVDFYMYELNGPINLYIDQLYLQ</sequence>
<dbReference type="RefSeq" id="WP_341626601.1">
    <property type="nucleotide sequence ID" value="NZ_JBAKBA010000002.1"/>
</dbReference>
<evidence type="ECO:0000256" key="1">
    <source>
        <dbReference type="SAM" id="Phobius"/>
    </source>
</evidence>
<evidence type="ECO:0000313" key="2">
    <source>
        <dbReference type="EMBL" id="MEL0657851.1"/>
    </source>
</evidence>
<keyword evidence="1" id="KW-1133">Transmembrane helix</keyword>
<feature type="transmembrane region" description="Helical" evidence="1">
    <location>
        <begin position="60"/>
        <end position="79"/>
    </location>
</feature>
<keyword evidence="1" id="KW-0472">Membrane</keyword>